<proteinExistence type="predicted"/>
<sequence>MQDYLSNIQYNNDAENSVNVPFGRISEWYLANHPLLKDRRLKCLSRLYTSGLVKEGIINVQRVKGAVDFAEWTTRTNETKSTNRIDDVLTLTSKGNELLKQINLKKKDKLCWSWIMYCAVKSEVRITSLTKSHPLKITIQGNHVPQSMLLNSTPKVQRFNFLRNVRNKILISRRADYMSTKEIKAKLLVSINGADENTLFNALNSQKVICTNDKLKQLIAHDDKRFKDNAEDSPQRFYQLTLSDEFFKECTRLWITKNNAGFATPIAFGMSNKENNHTIRLAISSIKNNHVTELIVIIHVRALIEGALIEVSLYYENLPNNTGFRRITPCSNINPWNPVAMIDKHRPTKLGVDGLLSGTILCWFHIMQTFGENLKNWNINQSLRYPIALGFKLIGRCRSKDDALFMTTLFNAFIDNLNMDNVKKEKIKNDDVKNCICEEWCIQFIDAGRLPINDEPLWTTNNYTERINRTIEATYSGKQTVLTFVERLYGVKLIHENITEENTGILIYEAGLVTAFNMQSVEQQDLFPKITQDMLRRLNCGRLYFLLGMVEKSDNSDFYYVKKSHNCDVISPYDHQPLNSESVIEKLGPLFKQLNKNYNIQERHDYYIANILTCECFNCFDFIWNGSFRNVCKHCHAARIFITSLQNHDNVIKDTKEKLVAYFKNKQRVLPPELKNYNIYQGDIEVAFQEIVKEYNEKGNMIFFTTIDQDCKVEIDPFRPNELSQRNLNPLTGAPPKPAANRRKPSRILRENNTVLNTPSSMHPSMITHLPHSTTHFLSIYNSNTYFPSHLPSTHPSTHASLTYPSIRSPSTYPPSTYPPLSYNTNIDSSVYFSNTQSYFDNFTN</sequence>
<accession>A0A2P4QD37</accession>
<organism evidence="2 3">
    <name type="scientific">Rhizophagus irregularis (strain DAOM 181602 / DAOM 197198 / MUCL 43194)</name>
    <name type="common">Arbuscular mycorrhizal fungus</name>
    <name type="synonym">Glomus intraradices</name>
    <dbReference type="NCBI Taxonomy" id="747089"/>
    <lineage>
        <taxon>Eukaryota</taxon>
        <taxon>Fungi</taxon>
        <taxon>Fungi incertae sedis</taxon>
        <taxon>Mucoromycota</taxon>
        <taxon>Glomeromycotina</taxon>
        <taxon>Glomeromycetes</taxon>
        <taxon>Glomerales</taxon>
        <taxon>Glomeraceae</taxon>
        <taxon>Rhizophagus</taxon>
    </lineage>
</organism>
<dbReference type="Proteomes" id="UP000018888">
    <property type="component" value="Unassembled WGS sequence"/>
</dbReference>
<evidence type="ECO:0000313" key="3">
    <source>
        <dbReference type="Proteomes" id="UP000018888"/>
    </source>
</evidence>
<dbReference type="AlphaFoldDB" id="A0A2P4QD37"/>
<dbReference type="EMBL" id="AUPC02000059">
    <property type="protein sequence ID" value="POG75543.1"/>
    <property type="molecule type" value="Genomic_DNA"/>
</dbReference>
<reference evidence="2 3" key="2">
    <citation type="journal article" date="2018" name="New Phytol.">
        <title>High intraspecific genome diversity in the model arbuscular mycorrhizal symbiont Rhizophagus irregularis.</title>
        <authorList>
            <person name="Chen E.C.H."/>
            <person name="Morin E."/>
            <person name="Beaudet D."/>
            <person name="Noel J."/>
            <person name="Yildirir G."/>
            <person name="Ndikumana S."/>
            <person name="Charron P."/>
            <person name="St-Onge C."/>
            <person name="Giorgi J."/>
            <person name="Kruger M."/>
            <person name="Marton T."/>
            <person name="Ropars J."/>
            <person name="Grigoriev I.V."/>
            <person name="Hainaut M."/>
            <person name="Henrissat B."/>
            <person name="Roux C."/>
            <person name="Martin F."/>
            <person name="Corradi N."/>
        </authorList>
    </citation>
    <scope>NUCLEOTIDE SEQUENCE [LARGE SCALE GENOMIC DNA]</scope>
    <source>
        <strain evidence="2 3">DAOM 197198</strain>
    </source>
</reference>
<comment type="caution">
    <text evidence="2">The sequence shown here is derived from an EMBL/GenBank/DDBJ whole genome shotgun (WGS) entry which is preliminary data.</text>
</comment>
<keyword evidence="3" id="KW-1185">Reference proteome</keyword>
<evidence type="ECO:0000256" key="1">
    <source>
        <dbReference type="SAM" id="MobiDB-lite"/>
    </source>
</evidence>
<protein>
    <submittedName>
        <fullName evidence="2">Uncharacterized protein</fullName>
    </submittedName>
</protein>
<feature type="region of interest" description="Disordered" evidence="1">
    <location>
        <begin position="722"/>
        <end position="750"/>
    </location>
</feature>
<reference evidence="2 3" key="1">
    <citation type="journal article" date="2013" name="Proc. Natl. Acad. Sci. U.S.A.">
        <title>Genome of an arbuscular mycorrhizal fungus provides insight into the oldest plant symbiosis.</title>
        <authorList>
            <person name="Tisserant E."/>
            <person name="Malbreil M."/>
            <person name="Kuo A."/>
            <person name="Kohler A."/>
            <person name="Symeonidi A."/>
            <person name="Balestrini R."/>
            <person name="Charron P."/>
            <person name="Duensing N."/>
            <person name="Frei Dit Frey N."/>
            <person name="Gianinazzi-Pearson V."/>
            <person name="Gilbert L.B."/>
            <person name="Handa Y."/>
            <person name="Herr J.R."/>
            <person name="Hijri M."/>
            <person name="Koul R."/>
            <person name="Kawaguchi M."/>
            <person name="Krajinski F."/>
            <person name="Lammers P.J."/>
            <person name="Masclaux F.G."/>
            <person name="Murat C."/>
            <person name="Morin E."/>
            <person name="Ndikumana S."/>
            <person name="Pagni M."/>
            <person name="Petitpierre D."/>
            <person name="Requena N."/>
            <person name="Rosikiewicz P."/>
            <person name="Riley R."/>
            <person name="Saito K."/>
            <person name="San Clemente H."/>
            <person name="Shapiro H."/>
            <person name="van Tuinen D."/>
            <person name="Becard G."/>
            <person name="Bonfante P."/>
            <person name="Paszkowski U."/>
            <person name="Shachar-Hill Y.Y."/>
            <person name="Tuskan G.A."/>
            <person name="Young P.W."/>
            <person name="Sanders I.R."/>
            <person name="Henrissat B."/>
            <person name="Rensing S.A."/>
            <person name="Grigoriev I.V."/>
            <person name="Corradi N."/>
            <person name="Roux C."/>
            <person name="Martin F."/>
        </authorList>
    </citation>
    <scope>NUCLEOTIDE SEQUENCE [LARGE SCALE GENOMIC DNA]</scope>
    <source>
        <strain evidence="2 3">DAOM 197198</strain>
    </source>
</reference>
<name>A0A2P4QD37_RHIID</name>
<dbReference type="VEuPathDB" id="FungiDB:RhiirFUN_020426"/>
<gene>
    <name evidence="2" type="ORF">GLOIN_2v1872702</name>
</gene>
<evidence type="ECO:0000313" key="2">
    <source>
        <dbReference type="EMBL" id="POG75543.1"/>
    </source>
</evidence>